<evidence type="ECO:0000256" key="2">
    <source>
        <dbReference type="PROSITE-ProRule" id="PRU00335"/>
    </source>
</evidence>
<dbReference type="InterPro" id="IPR001647">
    <property type="entry name" value="HTH_TetR"/>
</dbReference>
<reference evidence="5 6" key="2">
    <citation type="submission" date="2020-06" db="EMBL/GenBank/DDBJ databases">
        <title>Antribacter stalactiti gen. nov., sp. nov., a new member of the family Nacardiaceae isolated from a cave.</title>
        <authorList>
            <person name="Kim I.S."/>
        </authorList>
    </citation>
    <scope>NUCLEOTIDE SEQUENCE [LARGE SCALE GENOMIC DNA]</scope>
    <source>
        <strain evidence="5 6">YC2-7</strain>
    </source>
</reference>
<dbReference type="PANTHER" id="PTHR30055:SF223">
    <property type="entry name" value="HTH-TYPE TRANSCRIPTIONAL REGULATOR UIDR"/>
    <property type="match status" value="1"/>
</dbReference>
<proteinExistence type="predicted"/>
<protein>
    <submittedName>
        <fullName evidence="5">TetR/AcrR family transcriptional regulator</fullName>
    </submittedName>
</protein>
<evidence type="ECO:0000259" key="4">
    <source>
        <dbReference type="PROSITE" id="PS50977"/>
    </source>
</evidence>
<dbReference type="Pfam" id="PF00440">
    <property type="entry name" value="TetR_N"/>
    <property type="match status" value="1"/>
</dbReference>
<dbReference type="PROSITE" id="PS50977">
    <property type="entry name" value="HTH_TETR_2"/>
    <property type="match status" value="1"/>
</dbReference>
<dbReference type="GO" id="GO:0003700">
    <property type="term" value="F:DNA-binding transcription factor activity"/>
    <property type="evidence" value="ECO:0007669"/>
    <property type="project" value="TreeGrafter"/>
</dbReference>
<feature type="region of interest" description="Disordered" evidence="3">
    <location>
        <begin position="1"/>
        <end position="22"/>
    </location>
</feature>
<dbReference type="Gene3D" id="1.10.357.10">
    <property type="entry name" value="Tetracycline Repressor, domain 2"/>
    <property type="match status" value="1"/>
</dbReference>
<accession>A0A848KHQ9</accession>
<gene>
    <name evidence="5" type="ORF">FGL95_19955</name>
</gene>
<dbReference type="AlphaFoldDB" id="A0A848KHQ9"/>
<comment type="caution">
    <text evidence="5">The sequence shown here is derived from an EMBL/GenBank/DDBJ whole genome shotgun (WGS) entry which is preliminary data.</text>
</comment>
<dbReference type="PANTHER" id="PTHR30055">
    <property type="entry name" value="HTH-TYPE TRANSCRIPTIONAL REGULATOR RUTR"/>
    <property type="match status" value="1"/>
</dbReference>
<evidence type="ECO:0000256" key="1">
    <source>
        <dbReference type="ARBA" id="ARBA00023125"/>
    </source>
</evidence>
<evidence type="ECO:0000313" key="6">
    <source>
        <dbReference type="Proteomes" id="UP000535543"/>
    </source>
</evidence>
<feature type="DNA-binding region" description="H-T-H motif" evidence="2">
    <location>
        <begin position="44"/>
        <end position="63"/>
    </location>
</feature>
<keyword evidence="1 2" id="KW-0238">DNA-binding</keyword>
<dbReference type="PRINTS" id="PR00455">
    <property type="entry name" value="HTHTETR"/>
</dbReference>
<evidence type="ECO:0000313" key="5">
    <source>
        <dbReference type="EMBL" id="NMN97316.1"/>
    </source>
</evidence>
<sequence length="220" mass="24198">MDVKEPAARRGRPPQTPEEAERVRASIVAATADVFADVGSRGLSVALILERAGIARPTFYRYFANAEEPLHMLLSESDEALVRTVGEAIRKTDNDVSMSIGAINAYLDWARERGPVLRPLFSEMYDRSSPVAAHRELALQELHALLNAKICELGRDKPDSLDVDTLLNACEFVGYRLWLADDPDPGLLDRARSTMIRIALATLGNPDDLGRALEIPGVFS</sequence>
<organism evidence="5 6">
    <name type="scientific">Antrihabitans stalactiti</name>
    <dbReference type="NCBI Taxonomy" id="2584121"/>
    <lineage>
        <taxon>Bacteria</taxon>
        <taxon>Bacillati</taxon>
        <taxon>Actinomycetota</taxon>
        <taxon>Actinomycetes</taxon>
        <taxon>Mycobacteriales</taxon>
        <taxon>Nocardiaceae</taxon>
        <taxon>Antrihabitans</taxon>
    </lineage>
</organism>
<dbReference type="SUPFAM" id="SSF46689">
    <property type="entry name" value="Homeodomain-like"/>
    <property type="match status" value="1"/>
</dbReference>
<dbReference type="Proteomes" id="UP000535543">
    <property type="component" value="Unassembled WGS sequence"/>
</dbReference>
<dbReference type="InterPro" id="IPR009057">
    <property type="entry name" value="Homeodomain-like_sf"/>
</dbReference>
<dbReference type="InterPro" id="IPR050109">
    <property type="entry name" value="HTH-type_TetR-like_transc_reg"/>
</dbReference>
<evidence type="ECO:0000256" key="3">
    <source>
        <dbReference type="SAM" id="MobiDB-lite"/>
    </source>
</evidence>
<dbReference type="RefSeq" id="WP_169590099.1">
    <property type="nucleotide sequence ID" value="NZ_VCQU01000007.1"/>
</dbReference>
<dbReference type="EMBL" id="VCQU01000007">
    <property type="protein sequence ID" value="NMN97316.1"/>
    <property type="molecule type" value="Genomic_DNA"/>
</dbReference>
<keyword evidence="6" id="KW-1185">Reference proteome</keyword>
<dbReference type="GO" id="GO:0000976">
    <property type="term" value="F:transcription cis-regulatory region binding"/>
    <property type="evidence" value="ECO:0007669"/>
    <property type="project" value="TreeGrafter"/>
</dbReference>
<reference evidence="5 6" key="1">
    <citation type="submission" date="2019-05" db="EMBL/GenBank/DDBJ databases">
        <authorList>
            <person name="Lee S.D."/>
        </authorList>
    </citation>
    <scope>NUCLEOTIDE SEQUENCE [LARGE SCALE GENOMIC DNA]</scope>
    <source>
        <strain evidence="5 6">YC2-7</strain>
    </source>
</reference>
<feature type="domain" description="HTH tetR-type" evidence="4">
    <location>
        <begin position="21"/>
        <end position="81"/>
    </location>
</feature>
<name>A0A848KHQ9_9NOCA</name>